<comment type="similarity">
    <text evidence="2 7">Belongs to the UPF0056 (MarC) family.</text>
</comment>
<comment type="subcellular location">
    <subcellularLocation>
        <location evidence="1 7">Cell membrane</location>
        <topology evidence="1 7">Multi-pass membrane protein</topology>
    </subcellularLocation>
</comment>
<evidence type="ECO:0000256" key="7">
    <source>
        <dbReference type="RuleBase" id="RU362048"/>
    </source>
</evidence>
<dbReference type="Pfam" id="PF01914">
    <property type="entry name" value="MarC"/>
    <property type="match status" value="1"/>
</dbReference>
<feature type="transmembrane region" description="Helical" evidence="7">
    <location>
        <begin position="129"/>
        <end position="147"/>
    </location>
</feature>
<keyword evidence="4 7" id="KW-0812">Transmembrane</keyword>
<dbReference type="GO" id="GO:0005886">
    <property type="term" value="C:plasma membrane"/>
    <property type="evidence" value="ECO:0007669"/>
    <property type="project" value="UniProtKB-SubCell"/>
</dbReference>
<sequence length="191" mass="20952">MEWVNSLISCFMILFSIIDILGNAPIIMGFKSKGNIIDTKKVIITSLVIFLSFLFLGQPMLKIIGVDIHSFSVAGSIVLFFIGLEMILGIDLHKVTENAQTSIVPIAFPLIAGPGSLTTLISLRSTYDVNIILLSLILNMIVVYFVIDKCDFIAEKIGNNGLDVLKKIFGIVLLAFAVKIFGANARQLFQQ</sequence>
<dbReference type="KEGG" id="blp:BPAA_126"/>
<gene>
    <name evidence="8" type="primary">marC</name>
    <name evidence="8" type="ORF">BPAA_126</name>
</gene>
<feature type="transmembrane region" description="Helical" evidence="7">
    <location>
        <begin position="102"/>
        <end position="123"/>
    </location>
</feature>
<reference evidence="8 9" key="1">
    <citation type="journal article" date="2013" name="Biol. Lett.">
        <title>Maintenance of essential amino acid synthesis pathways in the Blattabacterium cuenoti symbiont of a wood-feeding cockroach.</title>
        <authorList>
            <person name="Tokuda G."/>
            <person name="Elbourne L.D.H."/>
            <person name="Kinjo Y."/>
            <person name="Saitoh S."/>
            <person name="Sabree Z."/>
            <person name="Hojo M."/>
            <person name="Yamada A."/>
            <person name="Hayashi Y."/>
            <person name="Shigenobu S."/>
            <person name="Bandi C."/>
            <person name="Paulsen I.T."/>
            <person name="Watanabe H."/>
            <person name="Lo N."/>
        </authorList>
    </citation>
    <scope>NUCLEOTIDE SEQUENCE [LARGE SCALE GENOMIC DNA]</scope>
    <source>
        <strain evidence="8 9">BPAA</strain>
    </source>
</reference>
<dbReference type="eggNOG" id="COG2095">
    <property type="taxonomic scope" value="Bacteria"/>
</dbReference>
<name>M4ZSE3_9FLAO</name>
<keyword evidence="3" id="KW-1003">Cell membrane</keyword>
<evidence type="ECO:0000256" key="5">
    <source>
        <dbReference type="ARBA" id="ARBA00022989"/>
    </source>
</evidence>
<proteinExistence type="inferred from homology"/>
<dbReference type="PANTHER" id="PTHR33508:SF1">
    <property type="entry name" value="UPF0056 MEMBRANE PROTEIN YHCE"/>
    <property type="match status" value="1"/>
</dbReference>
<dbReference type="InterPro" id="IPR002771">
    <property type="entry name" value="Multi_antbiot-R_MarC"/>
</dbReference>
<keyword evidence="5 7" id="KW-1133">Transmembrane helix</keyword>
<evidence type="ECO:0000256" key="6">
    <source>
        <dbReference type="ARBA" id="ARBA00023136"/>
    </source>
</evidence>
<protein>
    <recommendedName>
        <fullName evidence="7">UPF0056 membrane protein</fullName>
    </recommendedName>
</protein>
<feature type="transmembrane region" description="Helical" evidence="7">
    <location>
        <begin position="168"/>
        <end position="189"/>
    </location>
</feature>
<feature type="transmembrane region" description="Helical" evidence="7">
    <location>
        <begin position="70"/>
        <end position="90"/>
    </location>
</feature>
<dbReference type="RefSeq" id="WP_015429745.1">
    <property type="nucleotide sequence ID" value="NC_020510.1"/>
</dbReference>
<dbReference type="PATRIC" id="fig|1229512.3.peg.122"/>
<evidence type="ECO:0000256" key="1">
    <source>
        <dbReference type="ARBA" id="ARBA00004651"/>
    </source>
</evidence>
<dbReference type="EMBL" id="AP012548">
    <property type="protein sequence ID" value="BAM99426.1"/>
    <property type="molecule type" value="Genomic_DNA"/>
</dbReference>
<organism evidence="8 9">
    <name type="scientific">Blattabacterium cuenoti BPAA</name>
    <dbReference type="NCBI Taxonomy" id="1229512"/>
    <lineage>
        <taxon>Bacteria</taxon>
        <taxon>Pseudomonadati</taxon>
        <taxon>Bacteroidota</taxon>
        <taxon>Flavobacteriia</taxon>
        <taxon>Flavobacteriales</taxon>
        <taxon>Blattabacteriaceae</taxon>
        <taxon>Blattabacterium</taxon>
    </lineage>
</organism>
<feature type="transmembrane region" description="Helical" evidence="7">
    <location>
        <begin position="6"/>
        <end position="30"/>
    </location>
</feature>
<dbReference type="AlphaFoldDB" id="M4ZSE3"/>
<evidence type="ECO:0000256" key="3">
    <source>
        <dbReference type="ARBA" id="ARBA00022475"/>
    </source>
</evidence>
<feature type="transmembrane region" description="Helical" evidence="7">
    <location>
        <begin position="42"/>
        <end position="64"/>
    </location>
</feature>
<evidence type="ECO:0000256" key="2">
    <source>
        <dbReference type="ARBA" id="ARBA00009784"/>
    </source>
</evidence>
<evidence type="ECO:0000313" key="9">
    <source>
        <dbReference type="Proteomes" id="UP000011815"/>
    </source>
</evidence>
<dbReference type="PANTHER" id="PTHR33508">
    <property type="entry name" value="UPF0056 MEMBRANE PROTEIN YHCE"/>
    <property type="match status" value="1"/>
</dbReference>
<dbReference type="HOGENOM" id="CLU_079909_1_0_10"/>
<dbReference type="STRING" id="1229512.BPAA_126"/>
<keyword evidence="6 7" id="KW-0472">Membrane</keyword>
<evidence type="ECO:0000313" key="8">
    <source>
        <dbReference type="EMBL" id="BAM99426.1"/>
    </source>
</evidence>
<dbReference type="Proteomes" id="UP000011815">
    <property type="component" value="Chromosome"/>
</dbReference>
<evidence type="ECO:0000256" key="4">
    <source>
        <dbReference type="ARBA" id="ARBA00022692"/>
    </source>
</evidence>
<accession>M4ZSE3</accession>